<evidence type="ECO:0000313" key="2">
    <source>
        <dbReference type="Proteomes" id="UP000230069"/>
    </source>
</evidence>
<proteinExistence type="predicted"/>
<reference evidence="1 2" key="1">
    <citation type="submission" date="2017-09" db="EMBL/GenBank/DDBJ databases">
        <title>WGS assembly of Aquilegia coerulea Goldsmith.</title>
        <authorList>
            <person name="Hodges S."/>
            <person name="Kramer E."/>
            <person name="Nordborg M."/>
            <person name="Tomkins J."/>
            <person name="Borevitz J."/>
            <person name="Derieg N."/>
            <person name="Yan J."/>
            <person name="Mihaltcheva S."/>
            <person name="Hayes R.D."/>
            <person name="Rokhsar D."/>
        </authorList>
    </citation>
    <scope>NUCLEOTIDE SEQUENCE [LARGE SCALE GENOMIC DNA]</scope>
    <source>
        <strain evidence="2">cv. Goldsmith</strain>
    </source>
</reference>
<dbReference type="EMBL" id="KZ305042">
    <property type="protein sequence ID" value="PIA40243.1"/>
    <property type="molecule type" value="Genomic_DNA"/>
</dbReference>
<dbReference type="AlphaFoldDB" id="A0A2G5D9T0"/>
<accession>A0A2G5D9T0</accession>
<sequence length="75" mass="8582">MDPSRSMNTLNATRIQHCYLLIIVPAAQTPEISVFRSHQLVAEFDSDVVHVWFLLLLMLHQVLEVNLHLSEVTIS</sequence>
<name>A0A2G5D9T0_AQUCA</name>
<keyword evidence="2" id="KW-1185">Reference proteome</keyword>
<gene>
    <name evidence="1" type="ORF">AQUCO_02500144v1</name>
</gene>
<organism evidence="1 2">
    <name type="scientific">Aquilegia coerulea</name>
    <name type="common">Rocky mountain columbine</name>
    <dbReference type="NCBI Taxonomy" id="218851"/>
    <lineage>
        <taxon>Eukaryota</taxon>
        <taxon>Viridiplantae</taxon>
        <taxon>Streptophyta</taxon>
        <taxon>Embryophyta</taxon>
        <taxon>Tracheophyta</taxon>
        <taxon>Spermatophyta</taxon>
        <taxon>Magnoliopsida</taxon>
        <taxon>Ranunculales</taxon>
        <taxon>Ranunculaceae</taxon>
        <taxon>Thalictroideae</taxon>
        <taxon>Aquilegia</taxon>
    </lineage>
</organism>
<dbReference type="Proteomes" id="UP000230069">
    <property type="component" value="Unassembled WGS sequence"/>
</dbReference>
<protein>
    <submittedName>
        <fullName evidence="1">Uncharacterized protein</fullName>
    </submittedName>
</protein>
<dbReference type="InParanoid" id="A0A2G5D9T0"/>
<evidence type="ECO:0000313" key="1">
    <source>
        <dbReference type="EMBL" id="PIA40243.1"/>
    </source>
</evidence>